<dbReference type="GO" id="GO:0032259">
    <property type="term" value="P:methylation"/>
    <property type="evidence" value="ECO:0007669"/>
    <property type="project" value="UniProtKB-KW"/>
</dbReference>
<evidence type="ECO:0000313" key="5">
    <source>
        <dbReference type="EMBL" id="PIS40834.1"/>
    </source>
</evidence>
<dbReference type="InterPro" id="IPR026170">
    <property type="entry name" value="FAM173A/B"/>
</dbReference>
<evidence type="ECO:0008006" key="7">
    <source>
        <dbReference type="Google" id="ProtNLM"/>
    </source>
</evidence>
<dbReference type="GO" id="GO:0016279">
    <property type="term" value="F:protein-lysine N-methyltransferase activity"/>
    <property type="evidence" value="ECO:0007669"/>
    <property type="project" value="InterPro"/>
</dbReference>
<keyword evidence="4" id="KW-0472">Membrane</keyword>
<evidence type="ECO:0000256" key="4">
    <source>
        <dbReference type="SAM" id="Phobius"/>
    </source>
</evidence>
<dbReference type="PANTHER" id="PTHR13610:SF11">
    <property type="entry name" value="METHYLTRANSFERASE DOMAIN-CONTAINING PROTEIN"/>
    <property type="match status" value="1"/>
</dbReference>
<evidence type="ECO:0000256" key="1">
    <source>
        <dbReference type="ARBA" id="ARBA00022603"/>
    </source>
</evidence>
<organism evidence="5 6">
    <name type="scientific">Candidatus Kerfeldbacteria bacterium CG08_land_8_20_14_0_20_43_14</name>
    <dbReference type="NCBI Taxonomy" id="2014246"/>
    <lineage>
        <taxon>Bacteria</taxon>
        <taxon>Candidatus Kerfeldiibacteriota</taxon>
    </lineage>
</organism>
<keyword evidence="1" id="KW-0489">Methyltransferase</keyword>
<evidence type="ECO:0000256" key="2">
    <source>
        <dbReference type="ARBA" id="ARBA00022679"/>
    </source>
</evidence>
<dbReference type="Gene3D" id="3.40.50.150">
    <property type="entry name" value="Vaccinia Virus protein VP39"/>
    <property type="match status" value="1"/>
</dbReference>
<dbReference type="Proteomes" id="UP000236845">
    <property type="component" value="Unassembled WGS sequence"/>
</dbReference>
<proteinExistence type="predicted"/>
<dbReference type="EMBL" id="PEXW01000024">
    <property type="protein sequence ID" value="PIS40834.1"/>
    <property type="molecule type" value="Genomic_DNA"/>
</dbReference>
<evidence type="ECO:0000313" key="6">
    <source>
        <dbReference type="Proteomes" id="UP000236845"/>
    </source>
</evidence>
<name>A0A2H0YQQ7_9BACT</name>
<feature type="transmembrane region" description="Helical" evidence="4">
    <location>
        <begin position="6"/>
        <end position="33"/>
    </location>
</feature>
<keyword evidence="4" id="KW-1133">Transmembrane helix</keyword>
<sequence>MSQIILIIFYILAGILSLTAIALIMSLIVLMILRVPFVRTPKRAIAALVKSGLITEKDLVFDLGAGDGKFLHELVKVTHCHAEGFEISPFFWFLGEVRAAMSKRWKMHLQNFLHIDLSEPTVIFTFLAPAGLPTLNQKLKNEVRPETLIISYGFQLEGFNLQQVIDLRPDNPKGSKFYIYKKIV</sequence>
<reference evidence="6" key="1">
    <citation type="submission" date="2017-09" db="EMBL/GenBank/DDBJ databases">
        <title>Depth-based differentiation of microbial function through sediment-hosted aquifers and enrichment of novel symbionts in the deep terrestrial subsurface.</title>
        <authorList>
            <person name="Probst A.J."/>
            <person name="Ladd B."/>
            <person name="Jarett J.K."/>
            <person name="Geller-Mcgrath D.E."/>
            <person name="Sieber C.M.K."/>
            <person name="Emerson J.B."/>
            <person name="Anantharaman K."/>
            <person name="Thomas B.C."/>
            <person name="Malmstrom R."/>
            <person name="Stieglmeier M."/>
            <person name="Klingl A."/>
            <person name="Woyke T."/>
            <person name="Ryan C.M."/>
            <person name="Banfield J.F."/>
        </authorList>
    </citation>
    <scope>NUCLEOTIDE SEQUENCE [LARGE SCALE GENOMIC DNA]</scope>
</reference>
<keyword evidence="3" id="KW-0949">S-adenosyl-L-methionine</keyword>
<dbReference type="SUPFAM" id="SSF53335">
    <property type="entry name" value="S-adenosyl-L-methionine-dependent methyltransferases"/>
    <property type="match status" value="1"/>
</dbReference>
<comment type="caution">
    <text evidence="5">The sequence shown here is derived from an EMBL/GenBank/DDBJ whole genome shotgun (WGS) entry which is preliminary data.</text>
</comment>
<dbReference type="PANTHER" id="PTHR13610">
    <property type="entry name" value="METHYLTRANSFERASE DOMAIN-CONTAINING PROTEIN"/>
    <property type="match status" value="1"/>
</dbReference>
<gene>
    <name evidence="5" type="ORF">COT26_01215</name>
</gene>
<accession>A0A2H0YQQ7</accession>
<keyword evidence="2" id="KW-0808">Transferase</keyword>
<keyword evidence="4" id="KW-0812">Transmembrane</keyword>
<protein>
    <recommendedName>
        <fullName evidence="7">DOT1 domain-containing protein</fullName>
    </recommendedName>
</protein>
<dbReference type="AlphaFoldDB" id="A0A2H0YQQ7"/>
<evidence type="ECO:0000256" key="3">
    <source>
        <dbReference type="ARBA" id="ARBA00022691"/>
    </source>
</evidence>
<dbReference type="InterPro" id="IPR029063">
    <property type="entry name" value="SAM-dependent_MTases_sf"/>
</dbReference>